<dbReference type="InterPro" id="IPR028082">
    <property type="entry name" value="Peripla_BP_I"/>
</dbReference>
<evidence type="ECO:0000313" key="15">
    <source>
        <dbReference type="Proteomes" id="UP000515163"/>
    </source>
</evidence>
<evidence type="ECO:0000256" key="6">
    <source>
        <dbReference type="ARBA" id="ARBA00023040"/>
    </source>
</evidence>
<feature type="region of interest" description="Disordered" evidence="11">
    <location>
        <begin position="846"/>
        <end position="885"/>
    </location>
</feature>
<keyword evidence="9" id="KW-0325">Glycoprotein</keyword>
<keyword evidence="6" id="KW-0297">G-protein coupled receptor</keyword>
<feature type="domain" description="G-protein coupled receptors family 3 profile" evidence="14">
    <location>
        <begin position="561"/>
        <end position="823"/>
    </location>
</feature>
<dbReference type="SUPFAM" id="SSF53822">
    <property type="entry name" value="Periplasmic binding protein-like I"/>
    <property type="match status" value="1"/>
</dbReference>
<dbReference type="InterPro" id="IPR001828">
    <property type="entry name" value="ANF_lig-bd_rcpt"/>
</dbReference>
<dbReference type="Pfam" id="PF01094">
    <property type="entry name" value="ANF_receptor"/>
    <property type="match status" value="1"/>
</dbReference>
<keyword evidence="5 12" id="KW-1133">Transmembrane helix</keyword>
<feature type="signal peptide" evidence="13">
    <location>
        <begin position="1"/>
        <end position="21"/>
    </location>
</feature>
<feature type="transmembrane region" description="Helical" evidence="12">
    <location>
        <begin position="719"/>
        <end position="738"/>
    </location>
</feature>
<dbReference type="CDD" id="cd06362">
    <property type="entry name" value="PBP1_mGluR"/>
    <property type="match status" value="1"/>
</dbReference>
<comment type="subcellular location">
    <subcellularLocation>
        <location evidence="1">Cell membrane</location>
        <topology evidence="1">Multi-pass membrane protein</topology>
    </subcellularLocation>
</comment>
<feature type="transmembrane region" description="Helical" evidence="12">
    <location>
        <begin position="781"/>
        <end position="808"/>
    </location>
</feature>
<feature type="compositionally biased region" description="Basic and acidic residues" evidence="11">
    <location>
        <begin position="926"/>
        <end position="935"/>
    </location>
</feature>
<evidence type="ECO:0000256" key="1">
    <source>
        <dbReference type="ARBA" id="ARBA00004651"/>
    </source>
</evidence>
<dbReference type="PROSITE" id="PS00980">
    <property type="entry name" value="G_PROTEIN_RECEP_F3_2"/>
    <property type="match status" value="1"/>
</dbReference>
<evidence type="ECO:0000256" key="12">
    <source>
        <dbReference type="SAM" id="Phobius"/>
    </source>
</evidence>
<feature type="compositionally biased region" description="Polar residues" evidence="11">
    <location>
        <begin position="858"/>
        <end position="873"/>
    </location>
</feature>
<evidence type="ECO:0000256" key="3">
    <source>
        <dbReference type="ARBA" id="ARBA00022475"/>
    </source>
</evidence>
<dbReference type="PRINTS" id="PR00593">
    <property type="entry name" value="MTABOTROPICR"/>
</dbReference>
<feature type="transmembrane region" description="Helical" evidence="12">
    <location>
        <begin position="666"/>
        <end position="693"/>
    </location>
</feature>
<dbReference type="FunFam" id="3.40.50.2300:FF:000145">
    <property type="entry name" value="Glutamate receptor, metabotropic"/>
    <property type="match status" value="1"/>
</dbReference>
<feature type="region of interest" description="Disordered" evidence="11">
    <location>
        <begin position="926"/>
        <end position="952"/>
    </location>
</feature>
<keyword evidence="13" id="KW-0732">Signal</keyword>
<feature type="chain" id="PRO_5028320272" evidence="13">
    <location>
        <begin position="22"/>
        <end position="952"/>
    </location>
</feature>
<reference evidence="16" key="1">
    <citation type="submission" date="2025-08" db="UniProtKB">
        <authorList>
            <consortium name="RefSeq"/>
        </authorList>
    </citation>
    <scope>IDENTIFICATION</scope>
    <source>
        <tissue evidence="16">Tentacle</tissue>
    </source>
</reference>
<keyword evidence="7 12" id="KW-0472">Membrane</keyword>
<evidence type="ECO:0000256" key="7">
    <source>
        <dbReference type="ARBA" id="ARBA00023136"/>
    </source>
</evidence>
<dbReference type="Gene3D" id="2.10.50.30">
    <property type="entry name" value="GPCR, family 3, nine cysteines domain"/>
    <property type="match status" value="1"/>
</dbReference>
<keyword evidence="3" id="KW-1003">Cell membrane</keyword>
<dbReference type="Gene3D" id="3.40.50.2300">
    <property type="match status" value="2"/>
</dbReference>
<evidence type="ECO:0000313" key="16">
    <source>
        <dbReference type="RefSeq" id="XP_031571443.1"/>
    </source>
</evidence>
<keyword evidence="4 12" id="KW-0812">Transmembrane</keyword>
<feature type="transmembrane region" description="Helical" evidence="12">
    <location>
        <begin position="601"/>
        <end position="621"/>
    </location>
</feature>
<evidence type="ECO:0000256" key="5">
    <source>
        <dbReference type="ARBA" id="ARBA00022989"/>
    </source>
</evidence>
<proteinExistence type="inferred from homology"/>
<organism evidence="15 16">
    <name type="scientific">Actinia tenebrosa</name>
    <name type="common">Australian red waratah sea anemone</name>
    <dbReference type="NCBI Taxonomy" id="6105"/>
    <lineage>
        <taxon>Eukaryota</taxon>
        <taxon>Metazoa</taxon>
        <taxon>Cnidaria</taxon>
        <taxon>Anthozoa</taxon>
        <taxon>Hexacorallia</taxon>
        <taxon>Actiniaria</taxon>
        <taxon>Actiniidae</taxon>
        <taxon>Actinia</taxon>
    </lineage>
</organism>
<evidence type="ECO:0000256" key="2">
    <source>
        <dbReference type="ARBA" id="ARBA00007242"/>
    </source>
</evidence>
<sequence length="952" mass="106056">MAQVIAFFLLVLCFAQGTNQAANKNTLIDGTIRLGGLVPMHSKASGVLERECGGLYSRFGIQRLEAMLFAVDQINANPSILPNITLGIEVYDTCSSETKALDKAVHFISGRLSQGSSIPASSQSSVVGVIGASFSSVSIQIAHLLRLFQLPQISFDSTSVILSDKKKFEYFSRTVPHDGFQAKAIVDVIKHFNWTYISSVYSDDTYGIHGMEALREETKKAGICIATAQMIKTTKSSESSDTFLQIIDTLKSEPKAKTVVVFTSQESHIKSLLLAANERNLVGKIQWVGSDAWGNVVWLKDLQHLAHNAITVSPKSVRLKAFEDHFTALRPETNTRNPWFKEYWQLHFNCSLGKTLNSFSKPCSNSTKLTTKNSNIDMRSSSAIDAVNAFARALHAVHADVCSGSSGLCKNMINISGLELLKYIRNVSFDGATGHKVTFDSLGDVDGIYDILLFKKHNNIYRNSIIGLWANKLKMNDRIFLENSGYKMLKSSCTVYCSSNEIMVPIKGKETCCWECVPCKGNSYVVNKTTCVRCAAGYWPIKNGQGCETIKIMYFGKHIAYSVPTMMLACFGIVITVFVIIMLARNDKTPIVKASGRELSYLILSGILLSFIHTFIVVIKPSDAMCIIRFFGCSIAFSICYAAIFIKTNRISRIFNRRNIAKRPILILPTSQLVLVLGVVCVQVLLLFMLTLLRMPKAKVFYPTISSVYLDCDVRDLDFGLSQVYNFILILVCTLYAFKTRKIPSNFNEAKFIAFAMYSTCVIWLAFLALYFMKSLSLERSLILCVGVSLVAYVLLGILFGPKVYILLFKPHRNVRKAVTSLSLSSISQTNNVRCPKCTSHAAGAYTSGERGSDRVENSSSDDPLDGNYSNRKSLLPDSSRPQSLMYCQDGQPVHKSEVEKALKHMRKELQAAKYALKSANEKLLQKEQEYSREQEEVDDESTERKRPKAMR</sequence>
<evidence type="ECO:0000256" key="4">
    <source>
        <dbReference type="ARBA" id="ARBA00022692"/>
    </source>
</evidence>
<dbReference type="InterPro" id="IPR038550">
    <property type="entry name" value="GPCR_3_9-Cys_sf"/>
</dbReference>
<evidence type="ECO:0000256" key="8">
    <source>
        <dbReference type="ARBA" id="ARBA00023170"/>
    </source>
</evidence>
<dbReference type="Proteomes" id="UP000515163">
    <property type="component" value="Unplaced"/>
</dbReference>
<dbReference type="InterPro" id="IPR017979">
    <property type="entry name" value="GPCR_3_CS"/>
</dbReference>
<keyword evidence="15" id="KW-1185">Reference proteome</keyword>
<comment type="similarity">
    <text evidence="2">Belongs to the G-protein coupled receptor 3 family.</text>
</comment>
<dbReference type="GeneID" id="116305632"/>
<keyword evidence="10" id="KW-0807">Transducer</keyword>
<dbReference type="GO" id="GO:0004930">
    <property type="term" value="F:G protein-coupled receptor activity"/>
    <property type="evidence" value="ECO:0007669"/>
    <property type="project" value="UniProtKB-KW"/>
</dbReference>
<dbReference type="GO" id="GO:0005886">
    <property type="term" value="C:plasma membrane"/>
    <property type="evidence" value="ECO:0007669"/>
    <property type="project" value="UniProtKB-SubCell"/>
</dbReference>
<dbReference type="InterPro" id="IPR000162">
    <property type="entry name" value="GPCR_3_mtglu_rcpt"/>
</dbReference>
<keyword evidence="8" id="KW-0675">Receptor</keyword>
<dbReference type="InterPro" id="IPR017978">
    <property type="entry name" value="GPCR_3_C"/>
</dbReference>
<dbReference type="InterPro" id="IPR050726">
    <property type="entry name" value="mGluR"/>
</dbReference>
<name>A0A6P8IZU2_ACTTE</name>
<dbReference type="InterPro" id="IPR011500">
    <property type="entry name" value="GPCR_3_9-Cys_dom"/>
</dbReference>
<accession>A0A6P8IZU2</accession>
<protein>
    <submittedName>
        <fullName evidence="16">Metabotropic glutamate receptor 2-like isoform X3</fullName>
    </submittedName>
</protein>
<dbReference type="PROSITE" id="PS50259">
    <property type="entry name" value="G_PROTEIN_RECEP_F3_4"/>
    <property type="match status" value="1"/>
</dbReference>
<dbReference type="OrthoDB" id="425344at2759"/>
<evidence type="ECO:0000256" key="9">
    <source>
        <dbReference type="ARBA" id="ARBA00023180"/>
    </source>
</evidence>
<gene>
    <name evidence="16" type="primary">LOC116305632</name>
</gene>
<feature type="transmembrane region" description="Helical" evidence="12">
    <location>
        <begin position="750"/>
        <end position="769"/>
    </location>
</feature>
<dbReference type="AlphaFoldDB" id="A0A6P8IZU2"/>
<feature type="transmembrane region" description="Helical" evidence="12">
    <location>
        <begin position="627"/>
        <end position="646"/>
    </location>
</feature>
<evidence type="ECO:0000256" key="10">
    <source>
        <dbReference type="ARBA" id="ARBA00023224"/>
    </source>
</evidence>
<dbReference type="Pfam" id="PF07562">
    <property type="entry name" value="NCD3G"/>
    <property type="match status" value="1"/>
</dbReference>
<dbReference type="PANTHER" id="PTHR24060">
    <property type="entry name" value="METABOTROPIC GLUTAMATE RECEPTOR"/>
    <property type="match status" value="1"/>
</dbReference>
<dbReference type="Pfam" id="PF00003">
    <property type="entry name" value="7tm_3"/>
    <property type="match status" value="1"/>
</dbReference>
<evidence type="ECO:0000256" key="13">
    <source>
        <dbReference type="SAM" id="SignalP"/>
    </source>
</evidence>
<feature type="transmembrane region" description="Helical" evidence="12">
    <location>
        <begin position="559"/>
        <end position="581"/>
    </location>
</feature>
<dbReference type="RefSeq" id="XP_031571443.1">
    <property type="nucleotide sequence ID" value="XM_031715583.1"/>
</dbReference>
<evidence type="ECO:0000256" key="11">
    <source>
        <dbReference type="SAM" id="MobiDB-lite"/>
    </source>
</evidence>
<dbReference type="InterPro" id="IPR000337">
    <property type="entry name" value="GPCR_3"/>
</dbReference>
<evidence type="ECO:0000259" key="14">
    <source>
        <dbReference type="PROSITE" id="PS50259"/>
    </source>
</evidence>
<dbReference type="PRINTS" id="PR00248">
    <property type="entry name" value="GPCRMGR"/>
</dbReference>